<gene>
    <name evidence="1" type="ORF">H6G97_33385</name>
</gene>
<sequence>MAYQFNLSYYYITQEHDDYLTAFSEASGDSRQTLIMQYVRGWLGRNRSYYEALARLDVAKRGISIDEWVSTVVSQGFDALPDYKQPIIDGEISQNPLGHIILPSNTIKRESNYISLTKQNFVLLRTAIHFDGGRIAHFISKVIYEHLLRNWQALYANQVSAETSNNWLLGGEK</sequence>
<dbReference type="EMBL" id="JACJSI010000139">
    <property type="protein sequence ID" value="MBD2534163.1"/>
    <property type="molecule type" value="Genomic_DNA"/>
</dbReference>
<name>A0ABR8E0N9_9NOSO</name>
<organism evidence="1 2">
    <name type="scientific">Nostoc flagelliforme FACHB-838</name>
    <dbReference type="NCBI Taxonomy" id="2692904"/>
    <lineage>
        <taxon>Bacteria</taxon>
        <taxon>Bacillati</taxon>
        <taxon>Cyanobacteriota</taxon>
        <taxon>Cyanophyceae</taxon>
        <taxon>Nostocales</taxon>
        <taxon>Nostocaceae</taxon>
        <taxon>Nostoc</taxon>
    </lineage>
</organism>
<reference evidence="1 2" key="1">
    <citation type="journal article" date="2020" name="ISME J.">
        <title>Comparative genomics reveals insights into cyanobacterial evolution and habitat adaptation.</title>
        <authorList>
            <person name="Chen M.Y."/>
            <person name="Teng W.K."/>
            <person name="Zhao L."/>
            <person name="Hu C.X."/>
            <person name="Zhou Y.K."/>
            <person name="Han B.P."/>
            <person name="Song L.R."/>
            <person name="Shu W.S."/>
        </authorList>
    </citation>
    <scope>NUCLEOTIDE SEQUENCE [LARGE SCALE GENOMIC DNA]</scope>
    <source>
        <strain evidence="1 2">FACHB-838</strain>
    </source>
</reference>
<keyword evidence="2" id="KW-1185">Reference proteome</keyword>
<dbReference type="RefSeq" id="WP_190944683.1">
    <property type="nucleotide sequence ID" value="NZ_JACJSI010000139.1"/>
</dbReference>
<protein>
    <submittedName>
        <fullName evidence="1">Transposase</fullName>
    </submittedName>
</protein>
<proteinExistence type="predicted"/>
<comment type="caution">
    <text evidence="1">The sequence shown here is derived from an EMBL/GenBank/DDBJ whole genome shotgun (WGS) entry which is preliminary data.</text>
</comment>
<evidence type="ECO:0000313" key="1">
    <source>
        <dbReference type="EMBL" id="MBD2534163.1"/>
    </source>
</evidence>
<evidence type="ECO:0000313" key="2">
    <source>
        <dbReference type="Proteomes" id="UP000623440"/>
    </source>
</evidence>
<accession>A0ABR8E0N9</accession>
<dbReference type="Proteomes" id="UP000623440">
    <property type="component" value="Unassembled WGS sequence"/>
</dbReference>